<accession>A0AAV2IUN7</accession>
<dbReference type="GO" id="GO:0016020">
    <property type="term" value="C:membrane"/>
    <property type="evidence" value="ECO:0007669"/>
    <property type="project" value="TreeGrafter"/>
</dbReference>
<sequence>MNSLYQDGLFIYRSHLCPPCAAGEVLSLVEDLLSGLGSGCVAVGRRPGERPHTLLYSVIFKCLEPDSLYNGSAACLTCFHPDHKHRRTELQHGAVRNNRT</sequence>
<dbReference type="EMBL" id="OZ035823">
    <property type="protein sequence ID" value="CAL1567387.1"/>
    <property type="molecule type" value="Genomic_DNA"/>
</dbReference>
<dbReference type="InterPro" id="IPR045574">
    <property type="entry name" value="ASTN1_2_Fn3"/>
</dbReference>
<feature type="domain" description="Astrotactin-1/2 Fn3" evidence="1">
    <location>
        <begin position="22"/>
        <end position="96"/>
    </location>
</feature>
<dbReference type="GO" id="GO:0005768">
    <property type="term" value="C:endosome"/>
    <property type="evidence" value="ECO:0007669"/>
    <property type="project" value="TreeGrafter"/>
</dbReference>
<evidence type="ECO:0000259" key="1">
    <source>
        <dbReference type="Pfam" id="PF19743"/>
    </source>
</evidence>
<evidence type="ECO:0000313" key="2">
    <source>
        <dbReference type="EMBL" id="CAL1567387.1"/>
    </source>
</evidence>
<dbReference type="InterPro" id="IPR026995">
    <property type="entry name" value="Astrotactin"/>
</dbReference>
<dbReference type="AlphaFoldDB" id="A0AAV2IUN7"/>
<dbReference type="Proteomes" id="UP001497482">
    <property type="component" value="Chromosome 1"/>
</dbReference>
<reference evidence="2 3" key="1">
    <citation type="submission" date="2024-04" db="EMBL/GenBank/DDBJ databases">
        <authorList>
            <person name="Waldvogel A.-M."/>
            <person name="Schoenle A."/>
        </authorList>
    </citation>
    <scope>NUCLEOTIDE SEQUENCE [LARGE SCALE GENOMIC DNA]</scope>
</reference>
<organism evidence="2 3">
    <name type="scientific">Knipowitschia caucasica</name>
    <name type="common">Caucasian dwarf goby</name>
    <name type="synonym">Pomatoschistus caucasicus</name>
    <dbReference type="NCBI Taxonomy" id="637954"/>
    <lineage>
        <taxon>Eukaryota</taxon>
        <taxon>Metazoa</taxon>
        <taxon>Chordata</taxon>
        <taxon>Craniata</taxon>
        <taxon>Vertebrata</taxon>
        <taxon>Euteleostomi</taxon>
        <taxon>Actinopterygii</taxon>
        <taxon>Neopterygii</taxon>
        <taxon>Teleostei</taxon>
        <taxon>Neoteleostei</taxon>
        <taxon>Acanthomorphata</taxon>
        <taxon>Gobiaria</taxon>
        <taxon>Gobiiformes</taxon>
        <taxon>Gobioidei</taxon>
        <taxon>Gobiidae</taxon>
        <taxon>Gobiinae</taxon>
        <taxon>Knipowitschia</taxon>
    </lineage>
</organism>
<name>A0AAV2IUN7_KNICA</name>
<dbReference type="PANTHER" id="PTHR16592:SF2">
    <property type="entry name" value="ASTROTACTIN-2"/>
    <property type="match status" value="1"/>
</dbReference>
<proteinExistence type="predicted"/>
<dbReference type="Pfam" id="PF19743">
    <property type="entry name" value="ASTN1_2_fn3"/>
    <property type="match status" value="1"/>
</dbReference>
<keyword evidence="3" id="KW-1185">Reference proteome</keyword>
<evidence type="ECO:0000313" key="3">
    <source>
        <dbReference type="Proteomes" id="UP001497482"/>
    </source>
</evidence>
<dbReference type="GO" id="GO:0007158">
    <property type="term" value="P:neuron cell-cell adhesion"/>
    <property type="evidence" value="ECO:0007669"/>
    <property type="project" value="TreeGrafter"/>
</dbReference>
<protein>
    <recommendedName>
        <fullName evidence="1">Astrotactin-1/2 Fn3 domain-containing protein</fullName>
    </recommendedName>
</protein>
<dbReference type="PANTHER" id="PTHR16592">
    <property type="entry name" value="ASTROTACTIN-1-LIKE"/>
    <property type="match status" value="1"/>
</dbReference>
<gene>
    <name evidence="2" type="ORF">KC01_LOCUS197</name>
</gene>
<dbReference type="GO" id="GO:0001764">
    <property type="term" value="P:neuron migration"/>
    <property type="evidence" value="ECO:0007669"/>
    <property type="project" value="InterPro"/>
</dbReference>